<organism evidence="2 3">
    <name type="scientific">Adonisia turfae CCMR0081</name>
    <dbReference type="NCBI Taxonomy" id="2292702"/>
    <lineage>
        <taxon>Bacteria</taxon>
        <taxon>Bacillati</taxon>
        <taxon>Cyanobacteriota</taxon>
        <taxon>Adonisia</taxon>
        <taxon>Adonisia turfae</taxon>
    </lineage>
</organism>
<name>A0A6M0RK82_9CYAN</name>
<proteinExistence type="predicted"/>
<protein>
    <submittedName>
        <fullName evidence="2">Uncharacterized protein</fullName>
    </submittedName>
</protein>
<feature type="compositionally biased region" description="Basic and acidic residues" evidence="1">
    <location>
        <begin position="130"/>
        <end position="140"/>
    </location>
</feature>
<accession>A0A6M0RK82</accession>
<dbReference type="Proteomes" id="UP000481033">
    <property type="component" value="Unassembled WGS sequence"/>
</dbReference>
<evidence type="ECO:0000313" key="2">
    <source>
        <dbReference type="EMBL" id="NEZ56280.1"/>
    </source>
</evidence>
<dbReference type="EMBL" id="QXHD01000004">
    <property type="protein sequence ID" value="NEZ56280.1"/>
    <property type="molecule type" value="Genomic_DNA"/>
</dbReference>
<evidence type="ECO:0000256" key="1">
    <source>
        <dbReference type="SAM" id="MobiDB-lite"/>
    </source>
</evidence>
<sequence>MKKVDSKATGCSNQPGPISWQSVPEFIQKALAAQGCVLLRHRQQRPLLAHIRFQYTPFSYEGALYYLQCWSHDEWGVSPSPIIFPSEGSCSFDELNNGSLLSLTVKKAVAKFYGIFPDNSPSTPPSPTKQYDDRLLPLAG</sequence>
<gene>
    <name evidence="2" type="ORF">DXZ20_11480</name>
</gene>
<keyword evidence="3" id="KW-1185">Reference proteome</keyword>
<feature type="region of interest" description="Disordered" evidence="1">
    <location>
        <begin position="120"/>
        <end position="140"/>
    </location>
</feature>
<dbReference type="AlphaFoldDB" id="A0A6M0RK82"/>
<dbReference type="RefSeq" id="WP_163667586.1">
    <property type="nucleotide sequence ID" value="NZ_QXHD01000004.1"/>
</dbReference>
<evidence type="ECO:0000313" key="3">
    <source>
        <dbReference type="Proteomes" id="UP000481033"/>
    </source>
</evidence>
<comment type="caution">
    <text evidence="2">The sequence shown here is derived from an EMBL/GenBank/DDBJ whole genome shotgun (WGS) entry which is preliminary data.</text>
</comment>
<reference evidence="2 3" key="1">
    <citation type="journal article" date="2020" name="Microb. Ecol.">
        <title>Ecogenomics of the Marine Benthic Filamentous Cyanobacterium Adonisia.</title>
        <authorList>
            <person name="Walter J.M."/>
            <person name="Coutinho F.H."/>
            <person name="Leomil L."/>
            <person name="Hargreaves P.I."/>
            <person name="Campeao M.E."/>
            <person name="Vieira V.V."/>
            <person name="Silva B.S."/>
            <person name="Fistarol G.O."/>
            <person name="Salomon P.S."/>
            <person name="Sawabe T."/>
            <person name="Mino S."/>
            <person name="Hosokawa M."/>
            <person name="Miyashita H."/>
            <person name="Maruyama F."/>
            <person name="van Verk M.C."/>
            <person name="Dutilh B.E."/>
            <person name="Thompson C.C."/>
            <person name="Thompson F.L."/>
        </authorList>
    </citation>
    <scope>NUCLEOTIDE SEQUENCE [LARGE SCALE GENOMIC DNA]</scope>
    <source>
        <strain evidence="2 3">CCMR0081</strain>
    </source>
</reference>